<dbReference type="Gene3D" id="3.40.30.10">
    <property type="entry name" value="Glutaredoxin"/>
    <property type="match status" value="1"/>
</dbReference>
<name>A0A842IR35_9FLAO</name>
<feature type="signal peptide" evidence="2">
    <location>
        <begin position="1"/>
        <end position="23"/>
    </location>
</feature>
<sequence length="167" mass="18732">MKKNILILFVVLSTIISHSMVNAQDLHETNAPEFEFTDINGNIISTENTIGKVVVLNFWFVGCAPCLEEIPALNEIYEKYKENSDVVFASVTYDDQKKVKRSLKKYNFAYPIVTNAKETCNVFQINGYPTNIVIDRKGKIYFSFTGGFSGIGKVVSKSIEGALEIND</sequence>
<protein>
    <submittedName>
        <fullName evidence="4">TlpA family protein disulfide reductase</fullName>
    </submittedName>
</protein>
<dbReference type="PROSITE" id="PS00194">
    <property type="entry name" value="THIOREDOXIN_1"/>
    <property type="match status" value="1"/>
</dbReference>
<dbReference type="InterPro" id="IPR017937">
    <property type="entry name" value="Thioredoxin_CS"/>
</dbReference>
<feature type="chain" id="PRO_5033049604" evidence="2">
    <location>
        <begin position="24"/>
        <end position="167"/>
    </location>
</feature>
<dbReference type="AlphaFoldDB" id="A0A842IR35"/>
<dbReference type="RefSeq" id="WP_185788885.1">
    <property type="nucleotide sequence ID" value="NZ_JACLCP010000002.1"/>
</dbReference>
<evidence type="ECO:0000256" key="1">
    <source>
        <dbReference type="ARBA" id="ARBA00023284"/>
    </source>
</evidence>
<feature type="domain" description="Thioredoxin" evidence="3">
    <location>
        <begin position="25"/>
        <end position="164"/>
    </location>
</feature>
<dbReference type="CDD" id="cd02966">
    <property type="entry name" value="TlpA_like_family"/>
    <property type="match status" value="1"/>
</dbReference>
<dbReference type="EMBL" id="JACLCP010000002">
    <property type="protein sequence ID" value="MBC2845175.1"/>
    <property type="molecule type" value="Genomic_DNA"/>
</dbReference>
<keyword evidence="1" id="KW-0676">Redox-active center</keyword>
<dbReference type="SUPFAM" id="SSF52833">
    <property type="entry name" value="Thioredoxin-like"/>
    <property type="match status" value="1"/>
</dbReference>
<dbReference type="InterPro" id="IPR013766">
    <property type="entry name" value="Thioredoxin_domain"/>
</dbReference>
<reference evidence="4" key="1">
    <citation type="submission" date="2020-08" db="EMBL/GenBank/DDBJ databases">
        <title>Winogradskyella ouciana sp. nov., isolated from the hadal seawater of the Mariana Trench.</title>
        <authorList>
            <person name="He X."/>
        </authorList>
    </citation>
    <scope>NUCLEOTIDE SEQUENCE [LARGE SCALE GENOMIC DNA]</scope>
    <source>
        <strain evidence="4">KCTC 52348</strain>
    </source>
</reference>
<accession>A0A842IR35</accession>
<comment type="caution">
    <text evidence="4">The sequence shown here is derived from an EMBL/GenBank/DDBJ whole genome shotgun (WGS) entry which is preliminary data.</text>
</comment>
<dbReference type="Proteomes" id="UP000533900">
    <property type="component" value="Unassembled WGS sequence"/>
</dbReference>
<dbReference type="GO" id="GO:0016209">
    <property type="term" value="F:antioxidant activity"/>
    <property type="evidence" value="ECO:0007669"/>
    <property type="project" value="InterPro"/>
</dbReference>
<gene>
    <name evidence="4" type="ORF">H7F21_08730</name>
</gene>
<keyword evidence="5" id="KW-1185">Reference proteome</keyword>
<dbReference type="InterPro" id="IPR036249">
    <property type="entry name" value="Thioredoxin-like_sf"/>
</dbReference>
<evidence type="ECO:0000313" key="4">
    <source>
        <dbReference type="EMBL" id="MBC2845175.1"/>
    </source>
</evidence>
<evidence type="ECO:0000313" key="5">
    <source>
        <dbReference type="Proteomes" id="UP000533900"/>
    </source>
</evidence>
<proteinExistence type="predicted"/>
<dbReference type="Pfam" id="PF00578">
    <property type="entry name" value="AhpC-TSA"/>
    <property type="match status" value="1"/>
</dbReference>
<dbReference type="PROSITE" id="PS51352">
    <property type="entry name" value="THIOREDOXIN_2"/>
    <property type="match status" value="1"/>
</dbReference>
<dbReference type="PANTHER" id="PTHR42852">
    <property type="entry name" value="THIOL:DISULFIDE INTERCHANGE PROTEIN DSBE"/>
    <property type="match status" value="1"/>
</dbReference>
<keyword evidence="2" id="KW-0732">Signal</keyword>
<evidence type="ECO:0000259" key="3">
    <source>
        <dbReference type="PROSITE" id="PS51352"/>
    </source>
</evidence>
<dbReference type="InterPro" id="IPR000866">
    <property type="entry name" value="AhpC/TSA"/>
</dbReference>
<evidence type="ECO:0000256" key="2">
    <source>
        <dbReference type="SAM" id="SignalP"/>
    </source>
</evidence>
<dbReference type="InterPro" id="IPR050553">
    <property type="entry name" value="Thioredoxin_ResA/DsbE_sf"/>
</dbReference>
<organism evidence="4 5">
    <name type="scientific">Winogradskyella flava</name>
    <dbReference type="NCBI Taxonomy" id="1884876"/>
    <lineage>
        <taxon>Bacteria</taxon>
        <taxon>Pseudomonadati</taxon>
        <taxon>Bacteroidota</taxon>
        <taxon>Flavobacteriia</taxon>
        <taxon>Flavobacteriales</taxon>
        <taxon>Flavobacteriaceae</taxon>
        <taxon>Winogradskyella</taxon>
    </lineage>
</organism>
<dbReference type="PANTHER" id="PTHR42852:SF13">
    <property type="entry name" value="PROTEIN DIPZ"/>
    <property type="match status" value="1"/>
</dbReference>
<dbReference type="GO" id="GO:0016491">
    <property type="term" value="F:oxidoreductase activity"/>
    <property type="evidence" value="ECO:0007669"/>
    <property type="project" value="InterPro"/>
</dbReference>